<dbReference type="STRING" id="720554.Clocl_0388"/>
<evidence type="ECO:0000256" key="1">
    <source>
        <dbReference type="SAM" id="Phobius"/>
    </source>
</evidence>
<keyword evidence="1" id="KW-0472">Membrane</keyword>
<dbReference type="eggNOG" id="COG1653">
    <property type="taxonomic scope" value="Bacteria"/>
</dbReference>
<dbReference type="InterPro" id="IPR050490">
    <property type="entry name" value="Bact_solute-bd_prot1"/>
</dbReference>
<proteinExistence type="predicted"/>
<dbReference type="PANTHER" id="PTHR43649:SF32">
    <property type="entry name" value="SUGAR BINDING SECRETED PROTEIN"/>
    <property type="match status" value="1"/>
</dbReference>
<reference evidence="3" key="1">
    <citation type="submission" date="2011-12" db="EMBL/GenBank/DDBJ databases">
        <title>Complete sequence of Clostridium clariflavum DSM 19732.</title>
        <authorList>
            <consortium name="US DOE Joint Genome Institute"/>
            <person name="Lucas S."/>
            <person name="Han J."/>
            <person name="Lapidus A."/>
            <person name="Cheng J.-F."/>
            <person name="Goodwin L."/>
            <person name="Pitluck S."/>
            <person name="Peters L."/>
            <person name="Teshima H."/>
            <person name="Detter J.C."/>
            <person name="Han C."/>
            <person name="Tapia R."/>
            <person name="Land M."/>
            <person name="Hauser L."/>
            <person name="Kyrpides N."/>
            <person name="Ivanova N."/>
            <person name="Pagani I."/>
            <person name="Kitzmiller T."/>
            <person name="Lynd L."/>
            <person name="Izquierdo J."/>
            <person name="Woyke T."/>
        </authorList>
    </citation>
    <scope>NUCLEOTIDE SEQUENCE [LARGE SCALE GENOMIC DNA]</scope>
    <source>
        <strain evidence="3">DSM 19732 / NBRC 101661 / EBR45</strain>
    </source>
</reference>
<dbReference type="Pfam" id="PF13416">
    <property type="entry name" value="SBP_bac_8"/>
    <property type="match status" value="1"/>
</dbReference>
<dbReference type="AlphaFoldDB" id="G8M2P4"/>
<dbReference type="SUPFAM" id="SSF53850">
    <property type="entry name" value="Periplasmic binding protein-like II"/>
    <property type="match status" value="1"/>
</dbReference>
<evidence type="ECO:0000313" key="2">
    <source>
        <dbReference type="EMBL" id="AEV67118.1"/>
    </source>
</evidence>
<gene>
    <name evidence="2" type="ordered locus">Clocl_0388</name>
</gene>
<name>G8M2P4_ACECE</name>
<dbReference type="RefSeq" id="WP_014253750.1">
    <property type="nucleotide sequence ID" value="NC_016627.1"/>
</dbReference>
<dbReference type="Gene3D" id="3.40.190.10">
    <property type="entry name" value="Periplasmic binding protein-like II"/>
    <property type="match status" value="1"/>
</dbReference>
<protein>
    <submittedName>
        <fullName evidence="2">Carbohydrate ABC transporter substrate-binding protein, CUT1 family</fullName>
    </submittedName>
</protein>
<dbReference type="Proteomes" id="UP000005435">
    <property type="component" value="Chromosome"/>
</dbReference>
<keyword evidence="1" id="KW-1133">Transmembrane helix</keyword>
<organism evidence="2 3">
    <name type="scientific">Acetivibrio clariflavus (strain DSM 19732 / NBRC 101661 / EBR45)</name>
    <name type="common">Clostridium clariflavum</name>
    <dbReference type="NCBI Taxonomy" id="720554"/>
    <lineage>
        <taxon>Bacteria</taxon>
        <taxon>Bacillati</taxon>
        <taxon>Bacillota</taxon>
        <taxon>Clostridia</taxon>
        <taxon>Eubacteriales</taxon>
        <taxon>Oscillospiraceae</taxon>
        <taxon>Acetivibrio</taxon>
    </lineage>
</organism>
<evidence type="ECO:0000313" key="3">
    <source>
        <dbReference type="Proteomes" id="UP000005435"/>
    </source>
</evidence>
<feature type="transmembrane region" description="Helical" evidence="1">
    <location>
        <begin position="12"/>
        <end position="31"/>
    </location>
</feature>
<dbReference type="EMBL" id="CP003065">
    <property type="protein sequence ID" value="AEV67118.1"/>
    <property type="molecule type" value="Genomic_DNA"/>
</dbReference>
<keyword evidence="1" id="KW-0812">Transmembrane</keyword>
<sequence precursor="true">MIDFDNNKIKAWACVLMIFTFSLLFSLGNSLSKYKKLSATDENVKVKSQENVFTDVQDEITLWDWDIDNMAAINEDFNRYYPNIKVKMVHVPYDEYIKKIKTAIATGDELPDIGKLEMDARGKLISMDLWENLEAEPFNLDRENIHDKLIPLCVNEEGQVIGIESGPGPAGLAYRRDLAEEYFGTDDPKELEKIFNSWNAFILKGMEVNQKSKGKVFMMSGAEDIYTVLGNQNSAQLIKNGKLNIDDALIENFRIIKEMIDKKVIDRLELQEPNCWQDSFESGRYIFYPCANWYPKYVIKANDPKGKGRWGFMLPPGGPYNWGGSLFSISKTSKNKEAAWTYIKWSFLTREGAVSYRDNMGYLSPYKKIYEDPKFYDIKDDFFAGQALMKIFSGILDDVSQIYISPYDQEIYESIVMGLKGMEMGISDEEALDVVKQDILRKFPELK</sequence>
<dbReference type="PANTHER" id="PTHR43649">
    <property type="entry name" value="ARABINOSE-BINDING PROTEIN-RELATED"/>
    <property type="match status" value="1"/>
</dbReference>
<dbReference type="InterPro" id="IPR006059">
    <property type="entry name" value="SBP"/>
</dbReference>
<dbReference type="KEGG" id="ccl:Clocl_0388"/>
<dbReference type="HOGENOM" id="CLU_031285_2_2_9"/>
<accession>G8M2P4</accession>
<keyword evidence="3" id="KW-1185">Reference proteome</keyword>
<reference evidence="2 3" key="2">
    <citation type="journal article" date="2012" name="Stand. Genomic Sci.">
        <title>Complete Genome Sequence of Clostridium clariflavum DSM 19732.</title>
        <authorList>
            <person name="Izquierdo J.A."/>
            <person name="Goodwin L."/>
            <person name="Davenport K.W."/>
            <person name="Teshima H."/>
            <person name="Bruce D."/>
            <person name="Detter C."/>
            <person name="Tapia R."/>
            <person name="Han S."/>
            <person name="Land M."/>
            <person name="Hauser L."/>
            <person name="Jeffries C.D."/>
            <person name="Han J."/>
            <person name="Pitluck S."/>
            <person name="Nolan M."/>
            <person name="Chen A."/>
            <person name="Huntemann M."/>
            <person name="Mavromatis K."/>
            <person name="Mikhailova N."/>
            <person name="Liolios K."/>
            <person name="Woyke T."/>
            <person name="Lynd L.R."/>
        </authorList>
    </citation>
    <scope>NUCLEOTIDE SEQUENCE [LARGE SCALE GENOMIC DNA]</scope>
    <source>
        <strain evidence="3">DSM 19732 / NBRC 101661 / EBR45</strain>
    </source>
</reference>
<dbReference type="OrthoDB" id="55273at2"/>